<dbReference type="STRING" id="1265861.BCAMP_01720"/>
<keyword evidence="3" id="KW-1185">Reference proteome</keyword>
<evidence type="ECO:0000313" key="2">
    <source>
        <dbReference type="EMBL" id="EUJ41924.1"/>
    </source>
</evidence>
<gene>
    <name evidence="2" type="ORF">BCAMP_01720</name>
</gene>
<organism evidence="2 3">
    <name type="scientific">Brochothrix campestris FSL F6-1037</name>
    <dbReference type="NCBI Taxonomy" id="1265861"/>
    <lineage>
        <taxon>Bacteria</taxon>
        <taxon>Bacillati</taxon>
        <taxon>Bacillota</taxon>
        <taxon>Bacilli</taxon>
        <taxon>Bacillales</taxon>
        <taxon>Listeriaceae</taxon>
        <taxon>Brochothrix</taxon>
    </lineage>
</organism>
<dbReference type="PATRIC" id="fig|1265861.3.peg.335"/>
<sequence>MTVIIASGKPKRWDKLIAVCPLPAGEVYTGTFHRLCRQYVEQFLPKEQVLILSPFYGLVALEQMLDESYDVRFNASGLNSTTITATRLRAQWQQHYSDESPLYLFGGQKFIKVVAAFMTATDAQRVQYPLHGLGGIGKMQQRMKQAILLSEPFHR</sequence>
<feature type="domain" description="DUF6884" evidence="1">
    <location>
        <begin position="21"/>
        <end position="143"/>
    </location>
</feature>
<dbReference type="OrthoDB" id="2364857at2"/>
<dbReference type="Pfam" id="PF21818">
    <property type="entry name" value="DUF6884"/>
    <property type="match status" value="1"/>
</dbReference>
<proteinExistence type="predicted"/>
<dbReference type="InterPro" id="IPR049251">
    <property type="entry name" value="DUF6884"/>
</dbReference>
<protein>
    <recommendedName>
        <fullName evidence="1">DUF6884 domain-containing protein</fullName>
    </recommendedName>
</protein>
<name>W7CQL9_9LIST</name>
<accession>W7CQL9</accession>
<reference evidence="2 3" key="1">
    <citation type="submission" date="2012-12" db="EMBL/GenBank/DDBJ databases">
        <title>Novel taxa of Listeriaceae from agricultural environments in the United States.</title>
        <authorList>
            <person name="den Bakker H.C."/>
            <person name="Allred A."/>
            <person name="Warchocki S."/>
            <person name="Wright E.M."/>
            <person name="Burrell A."/>
            <person name="Nightingale K.K."/>
            <person name="Kephart D."/>
            <person name="Wiedmann M."/>
        </authorList>
    </citation>
    <scope>NUCLEOTIDE SEQUENCE [LARGE SCALE GENOMIC DNA]</scope>
    <source>
        <strain evidence="2 3">FSL F6-1037</strain>
    </source>
</reference>
<dbReference type="AlphaFoldDB" id="W7CQL9"/>
<dbReference type="Proteomes" id="UP000019243">
    <property type="component" value="Unassembled WGS sequence"/>
</dbReference>
<dbReference type="EMBL" id="AODH01000005">
    <property type="protein sequence ID" value="EUJ41924.1"/>
    <property type="molecule type" value="Genomic_DNA"/>
</dbReference>
<dbReference type="RefSeq" id="WP_035313123.1">
    <property type="nucleotide sequence ID" value="NZ_AODH01000005.1"/>
</dbReference>
<evidence type="ECO:0000313" key="3">
    <source>
        <dbReference type="Proteomes" id="UP000019243"/>
    </source>
</evidence>
<evidence type="ECO:0000259" key="1">
    <source>
        <dbReference type="Pfam" id="PF21818"/>
    </source>
</evidence>
<comment type="caution">
    <text evidence="2">The sequence shown here is derived from an EMBL/GenBank/DDBJ whole genome shotgun (WGS) entry which is preliminary data.</text>
</comment>